<evidence type="ECO:0000313" key="2">
    <source>
        <dbReference type="EMBL" id="MFD2256206.1"/>
    </source>
</evidence>
<feature type="transmembrane region" description="Helical" evidence="1">
    <location>
        <begin position="180"/>
        <end position="200"/>
    </location>
</feature>
<keyword evidence="1" id="KW-1133">Transmembrane helix</keyword>
<keyword evidence="1" id="KW-0472">Membrane</keyword>
<dbReference type="RefSeq" id="WP_386819232.1">
    <property type="nucleotide sequence ID" value="NZ_JBHUIT010000003.1"/>
</dbReference>
<feature type="transmembrane region" description="Helical" evidence="1">
    <location>
        <begin position="149"/>
        <end position="168"/>
    </location>
</feature>
<accession>A0ABW5D9B4</accession>
<proteinExistence type="predicted"/>
<reference evidence="3" key="1">
    <citation type="journal article" date="2019" name="Int. J. Syst. Evol. Microbiol.">
        <title>The Global Catalogue of Microorganisms (GCM) 10K type strain sequencing project: providing services to taxonomists for standard genome sequencing and annotation.</title>
        <authorList>
            <consortium name="The Broad Institute Genomics Platform"/>
            <consortium name="The Broad Institute Genome Sequencing Center for Infectious Disease"/>
            <person name="Wu L."/>
            <person name="Ma J."/>
        </authorList>
    </citation>
    <scope>NUCLEOTIDE SEQUENCE [LARGE SCALE GENOMIC DNA]</scope>
    <source>
        <strain evidence="3">CGMCC 4.7106</strain>
    </source>
</reference>
<keyword evidence="1" id="KW-0812">Transmembrane</keyword>
<keyword evidence="3" id="KW-1185">Reference proteome</keyword>
<feature type="transmembrane region" description="Helical" evidence="1">
    <location>
        <begin position="241"/>
        <end position="262"/>
    </location>
</feature>
<sequence length="292" mass="30774">MDAWSGAIGLPLIGAALHPLLGAMVQRATRQGIRLPVVLGVANLITLAVFGIYLKPDFSEGFHPVDALAVFNGILYFWGQWFSVQSVRKGDLVVHSSALGFKVLIVAILSAGVGLEKAGAGLIGGAVLAAIAVYLVAGATAERWKENRLTVWLTLVACLIFGTNDFLTGWKSNEIGAARWLILMMATAGVLSIGMLHPRWKDVRDVFGNSVSAWPVAGAGIAMGLQALVVNIAFSKFGEPALSNIAYSTRGVMAVFFVWGIWVLKGQGKGGLSGRQLLGAAMMVAALAMVLI</sequence>
<dbReference type="EMBL" id="JBHUIT010000003">
    <property type="protein sequence ID" value="MFD2256206.1"/>
    <property type="molecule type" value="Genomic_DNA"/>
</dbReference>
<name>A0ABW5D9B4_9BACT</name>
<dbReference type="Proteomes" id="UP001597375">
    <property type="component" value="Unassembled WGS sequence"/>
</dbReference>
<feature type="transmembrane region" description="Helical" evidence="1">
    <location>
        <begin position="120"/>
        <end position="137"/>
    </location>
</feature>
<organism evidence="2 3">
    <name type="scientific">Luteolibacter algae</name>
    <dbReference type="NCBI Taxonomy" id="454151"/>
    <lineage>
        <taxon>Bacteria</taxon>
        <taxon>Pseudomonadati</taxon>
        <taxon>Verrucomicrobiota</taxon>
        <taxon>Verrucomicrobiia</taxon>
        <taxon>Verrucomicrobiales</taxon>
        <taxon>Verrucomicrobiaceae</taxon>
        <taxon>Luteolibacter</taxon>
    </lineage>
</organism>
<feature type="transmembrane region" description="Helical" evidence="1">
    <location>
        <begin position="212"/>
        <end position="234"/>
    </location>
</feature>
<protein>
    <recommendedName>
        <fullName evidence="4">EamA domain-containing protein</fullName>
    </recommendedName>
</protein>
<gene>
    <name evidence="2" type="ORF">ACFSSA_05935</name>
</gene>
<comment type="caution">
    <text evidence="2">The sequence shown here is derived from an EMBL/GenBank/DDBJ whole genome shotgun (WGS) entry which is preliminary data.</text>
</comment>
<evidence type="ECO:0000313" key="3">
    <source>
        <dbReference type="Proteomes" id="UP001597375"/>
    </source>
</evidence>
<feature type="transmembrane region" description="Helical" evidence="1">
    <location>
        <begin position="93"/>
        <end position="113"/>
    </location>
</feature>
<feature type="transmembrane region" description="Helical" evidence="1">
    <location>
        <begin position="32"/>
        <end position="54"/>
    </location>
</feature>
<evidence type="ECO:0000256" key="1">
    <source>
        <dbReference type="SAM" id="Phobius"/>
    </source>
</evidence>
<feature type="transmembrane region" description="Helical" evidence="1">
    <location>
        <begin position="274"/>
        <end position="291"/>
    </location>
</feature>
<evidence type="ECO:0008006" key="4">
    <source>
        <dbReference type="Google" id="ProtNLM"/>
    </source>
</evidence>